<protein>
    <submittedName>
        <fullName evidence="1">Uncharacterized protein</fullName>
    </submittedName>
</protein>
<dbReference type="PATRIC" id="fig|796385.3.peg.3407"/>
<organism evidence="1 2">
    <name type="scientific">Methanosarcina barkeri CM1</name>
    <dbReference type="NCBI Taxonomy" id="796385"/>
    <lineage>
        <taxon>Archaea</taxon>
        <taxon>Methanobacteriati</taxon>
        <taxon>Methanobacteriota</taxon>
        <taxon>Stenosarchaea group</taxon>
        <taxon>Methanomicrobia</taxon>
        <taxon>Methanosarcinales</taxon>
        <taxon>Methanosarcinaceae</taxon>
        <taxon>Methanosarcina</taxon>
    </lineage>
</organism>
<accession>A0A0G3CGB5</accession>
<evidence type="ECO:0000313" key="2">
    <source>
        <dbReference type="Proteomes" id="UP000035331"/>
    </source>
</evidence>
<name>A0A0G3CGB5_METBA</name>
<reference evidence="2" key="1">
    <citation type="submission" date="2014-06" db="EMBL/GenBank/DDBJ databases">
        <title>The complete genome sequence of Methanosarcina barkeri CM1.</title>
        <authorList>
            <consortium name="Pastoral Greenhouse Gas Research Consortium"/>
            <person name="Lambie S.C."/>
            <person name="Leahy S.C."/>
            <person name="Kelly W.J."/>
            <person name="Li D."/>
            <person name="Reilly K."/>
            <person name="Attwood G.T."/>
            <person name="Altermann E."/>
        </authorList>
    </citation>
    <scope>NUCLEOTIDE SEQUENCE [LARGE SCALE GENOMIC DNA]</scope>
    <source>
        <strain evidence="2">CM1</strain>
    </source>
</reference>
<reference evidence="1 2" key="2">
    <citation type="journal article" date="2015" name="Stand. Genomic Sci.">
        <title>The complete genome sequence of the rumen methanogen Methanosarcina barkeri CM1.</title>
        <authorList>
            <person name="Lambie S.C."/>
            <person name="Kelly W.J."/>
            <person name="Leahy S.C."/>
            <person name="Li D."/>
            <person name="Reilly K."/>
            <person name="McAllister T.A."/>
            <person name="Valle E.R."/>
            <person name="Attwood G.T."/>
            <person name="Altermann E."/>
        </authorList>
    </citation>
    <scope>NUCLEOTIDE SEQUENCE [LARGE SCALE GENOMIC DNA]</scope>
    <source>
        <strain evidence="1 2">CM1</strain>
    </source>
</reference>
<dbReference type="Proteomes" id="UP000035331">
    <property type="component" value="Chromosome"/>
</dbReference>
<proteinExistence type="predicted"/>
<evidence type="ECO:0000313" key="1">
    <source>
        <dbReference type="EMBL" id="AKJ39770.1"/>
    </source>
</evidence>
<dbReference type="EMBL" id="CP008746">
    <property type="protein sequence ID" value="AKJ39770.1"/>
    <property type="molecule type" value="Genomic_DNA"/>
</dbReference>
<sequence length="77" mass="9038">MAVIPSENPLMFVKIPTERTRKCCPVCGSVSLTTKRRFHGQRFAPPVYYCESCDMVFEKHRCDFKTKTYQHYSIIKT</sequence>
<dbReference type="AlphaFoldDB" id="A0A0G3CGB5"/>
<gene>
    <name evidence="1" type="ORF">MCM1_2771</name>
</gene>